<accession>A0A6G9HDM7</accession>
<reference evidence="1" key="1">
    <citation type="journal article" date="2020" name="MBio">
        <title>A New Family of DNA Viruses Causing Disease in Crustaceans from Diverse Aquatic Biomes.</title>
        <authorList>
            <person name="Subramaniam K."/>
            <person name="Behringer D.C."/>
            <person name="Bojko J."/>
            <person name="Yutin N."/>
            <person name="Clark A.S."/>
            <person name="Bateman K.S."/>
            <person name="van Aerle R."/>
            <person name="Bass D."/>
            <person name="Kerr R.C."/>
            <person name="Koonin E.V."/>
            <person name="Stentiford G.D."/>
            <person name="Waltzek T.B."/>
        </authorList>
    </citation>
    <scope>NUCLEOTIDE SEQUENCE</scope>
</reference>
<proteinExistence type="predicted"/>
<sequence>MCNGRANNGALPEEEVINLAKSLISGRSGNTKCISCNGTLICSEEGKIDYILNMCNAFRNDPNFALSNDDEDAKMAAKYNTVLSRVLNGA</sequence>
<gene>
    <name evidence="1" type="primary">ORF42</name>
</gene>
<protein>
    <submittedName>
        <fullName evidence="1">Uncharacterized protein</fullName>
    </submittedName>
</protein>
<organism evidence="1">
    <name type="scientific">Panulirus argus virus 1</name>
    <dbReference type="NCBI Taxonomy" id="380624"/>
    <lineage>
        <taxon>Viruses</taxon>
    </lineage>
</organism>
<evidence type="ECO:0000313" key="1">
    <source>
        <dbReference type="EMBL" id="QIQ08658.1"/>
    </source>
</evidence>
<name>A0A6G9HDM7_9VIRU</name>
<dbReference type="EMBL" id="MN604017">
    <property type="protein sequence ID" value="QIQ08658.1"/>
    <property type="molecule type" value="Genomic_DNA"/>
</dbReference>